<evidence type="ECO:0000256" key="1">
    <source>
        <dbReference type="SAM" id="Phobius"/>
    </source>
</evidence>
<proteinExistence type="predicted"/>
<dbReference type="AlphaFoldDB" id="A0A554LKE1"/>
<dbReference type="SUPFAM" id="SSF82171">
    <property type="entry name" value="DPP6 N-terminal domain-like"/>
    <property type="match status" value="1"/>
</dbReference>
<protein>
    <recommendedName>
        <fullName evidence="4">PEGA domain-containing protein</fullName>
    </recommendedName>
</protein>
<reference evidence="2 3" key="1">
    <citation type="submission" date="2017-07" db="EMBL/GenBank/DDBJ databases">
        <title>Mechanisms for carbon and nitrogen cycling indicate functional differentiation within the Candidate Phyla Radiation.</title>
        <authorList>
            <person name="Danczak R.E."/>
            <person name="Johnston M.D."/>
            <person name="Kenah C."/>
            <person name="Slattery M."/>
            <person name="Wrighton K.C."/>
            <person name="Wilkins M.J."/>
        </authorList>
    </citation>
    <scope>NUCLEOTIDE SEQUENCE [LARGE SCALE GENOMIC DNA]</scope>
    <source>
        <strain evidence="2">Athens1014_28</strain>
    </source>
</reference>
<keyword evidence="1" id="KW-0472">Membrane</keyword>
<accession>A0A554LKE1</accession>
<dbReference type="Gene3D" id="2.120.10.30">
    <property type="entry name" value="TolB, C-terminal domain"/>
    <property type="match status" value="1"/>
</dbReference>
<sequence>MQHHQKLIILASLSLTVFFFALFLYFVLFNKAKITINFKPENAVVTFDNAPVESKNGSASFSADFGKHTIKVEADGYIGFVEELDLKKGRGGWQKSVNLTLAPVPIEIAKNIRYSAISSDKIYYQSTSDKLFYLSKIAGNKQLSDTQPMTSKPLENIDDLLWSPTKELMLIKRGSTLSMFDFQKYDFLNQKESLFASYAGDYAWAPDDSRIAYVYSPPTGEKSIIFADKTGTEITRVANLNDLNIKNPYIAFSPNSEWLVVIPRNSNYDQNKIYLLNVYTKELRQVGEVNNVKEAVFSADSQKIIYSAYDTDPANPTHRRLYMINLDGSGNVDLKIAAKATGVRYWNSAEKFFLLENSVGGKLKLADKNIGRVSDFYFKGQVDSNITELHLNEDKSGAIYVSGGTLYFVKLQGN</sequence>
<dbReference type="PANTHER" id="PTHR36842:SF1">
    <property type="entry name" value="PROTEIN TOLB"/>
    <property type="match status" value="1"/>
</dbReference>
<dbReference type="InterPro" id="IPR011042">
    <property type="entry name" value="6-blade_b-propeller_TolB-like"/>
</dbReference>
<dbReference type="PANTHER" id="PTHR36842">
    <property type="entry name" value="PROTEIN TOLB HOMOLOG"/>
    <property type="match status" value="1"/>
</dbReference>
<keyword evidence="1" id="KW-0812">Transmembrane</keyword>
<evidence type="ECO:0000313" key="3">
    <source>
        <dbReference type="Proteomes" id="UP000316495"/>
    </source>
</evidence>
<evidence type="ECO:0000313" key="2">
    <source>
        <dbReference type="EMBL" id="TSC93330.1"/>
    </source>
</evidence>
<dbReference type="Proteomes" id="UP000316495">
    <property type="component" value="Unassembled WGS sequence"/>
</dbReference>
<organism evidence="2 3">
    <name type="scientific">Candidatus Berkelbacteria bacterium Athens1014_28</name>
    <dbReference type="NCBI Taxonomy" id="2017145"/>
    <lineage>
        <taxon>Bacteria</taxon>
        <taxon>Candidatus Berkelbacteria</taxon>
    </lineage>
</organism>
<feature type="transmembrane region" description="Helical" evidence="1">
    <location>
        <begin position="7"/>
        <end position="28"/>
    </location>
</feature>
<keyword evidence="1" id="KW-1133">Transmembrane helix</keyword>
<name>A0A554LKE1_9BACT</name>
<dbReference type="EMBL" id="VMGN01000047">
    <property type="protein sequence ID" value="TSC93330.1"/>
    <property type="molecule type" value="Genomic_DNA"/>
</dbReference>
<gene>
    <name evidence="2" type="ORF">Athens101428_702</name>
</gene>
<comment type="caution">
    <text evidence="2">The sequence shown here is derived from an EMBL/GenBank/DDBJ whole genome shotgun (WGS) entry which is preliminary data.</text>
</comment>
<evidence type="ECO:0008006" key="4">
    <source>
        <dbReference type="Google" id="ProtNLM"/>
    </source>
</evidence>